<protein>
    <submittedName>
        <fullName evidence="3">Redoxin domain-containing protein</fullName>
    </submittedName>
</protein>
<proteinExistence type="predicted"/>
<organism evidence="3 4">
    <name type="scientific">Lederbergia citrisecunda</name>
    <dbReference type="NCBI Taxonomy" id="2833583"/>
    <lineage>
        <taxon>Bacteria</taxon>
        <taxon>Bacillati</taxon>
        <taxon>Bacillota</taxon>
        <taxon>Bacilli</taxon>
        <taxon>Bacillales</taxon>
        <taxon>Bacillaceae</taxon>
        <taxon>Lederbergia</taxon>
    </lineage>
</organism>
<dbReference type="GO" id="GO:0016491">
    <property type="term" value="F:oxidoreductase activity"/>
    <property type="evidence" value="ECO:0007669"/>
    <property type="project" value="InterPro"/>
</dbReference>
<dbReference type="Proteomes" id="UP000682713">
    <property type="component" value="Unassembled WGS sequence"/>
</dbReference>
<dbReference type="InterPro" id="IPR050553">
    <property type="entry name" value="Thioredoxin_ResA/DsbE_sf"/>
</dbReference>
<dbReference type="InterPro" id="IPR036249">
    <property type="entry name" value="Thioredoxin-like_sf"/>
</dbReference>
<evidence type="ECO:0000313" key="4">
    <source>
        <dbReference type="Proteomes" id="UP000682713"/>
    </source>
</evidence>
<dbReference type="SUPFAM" id="SSF52833">
    <property type="entry name" value="Thioredoxin-like"/>
    <property type="match status" value="1"/>
</dbReference>
<keyword evidence="1" id="KW-1015">Disulfide bond</keyword>
<dbReference type="Gene3D" id="3.40.30.10">
    <property type="entry name" value="Glutaredoxin"/>
    <property type="match status" value="1"/>
</dbReference>
<dbReference type="CDD" id="cd02966">
    <property type="entry name" value="TlpA_like_family"/>
    <property type="match status" value="1"/>
</dbReference>
<name>A0A942YM62_9BACI</name>
<dbReference type="AlphaFoldDB" id="A0A942YM62"/>
<dbReference type="InterPro" id="IPR013766">
    <property type="entry name" value="Thioredoxin_domain"/>
</dbReference>
<gene>
    <name evidence="3" type="ORF">KHA93_12030</name>
</gene>
<sequence>MTKKIFGLTLVALLACVLIVNIIQDARAKKEDIALQEQYYIDSPNDVEGMEEYNEGVTEGDIPPDFELMTLDGEKIRLSDFNGKKVILNFWATWCPPCRAEMPHMENFYKKNAEKLNVEIIAVNLTANEKGGNGPEKVKKFIEDYGLTFHVPLDEEGEVGDKYRIIPIPTSFLIGTNGVIQKKILGPMDEEMMEKLVKDLK</sequence>
<dbReference type="RefSeq" id="WP_213110951.1">
    <property type="nucleotide sequence ID" value="NZ_JAGYPJ010000001.1"/>
</dbReference>
<dbReference type="PANTHER" id="PTHR42852:SF1">
    <property type="entry name" value="THIOREDOXIN-LIKE PROTEIN YNEN"/>
    <property type="match status" value="1"/>
</dbReference>
<comment type="caution">
    <text evidence="3">The sequence shown here is derived from an EMBL/GenBank/DDBJ whole genome shotgun (WGS) entry which is preliminary data.</text>
</comment>
<dbReference type="PROSITE" id="PS51257">
    <property type="entry name" value="PROKAR_LIPOPROTEIN"/>
    <property type="match status" value="1"/>
</dbReference>
<dbReference type="Pfam" id="PF00578">
    <property type="entry name" value="AhpC-TSA"/>
    <property type="match status" value="1"/>
</dbReference>
<dbReference type="PROSITE" id="PS00194">
    <property type="entry name" value="THIOREDOXIN_1"/>
    <property type="match status" value="1"/>
</dbReference>
<dbReference type="InterPro" id="IPR000866">
    <property type="entry name" value="AhpC/TSA"/>
</dbReference>
<reference evidence="3 4" key="1">
    <citation type="submission" date="2021-05" db="EMBL/GenBank/DDBJ databases">
        <title>Novel Bacillus species.</title>
        <authorList>
            <person name="Liu G."/>
        </authorList>
    </citation>
    <scope>NUCLEOTIDE SEQUENCE [LARGE SCALE GENOMIC DNA]</scope>
    <source>
        <strain evidence="3 4">FJAT-49732</strain>
    </source>
</reference>
<dbReference type="EMBL" id="JAGYPJ010000001">
    <property type="protein sequence ID" value="MBS4200360.1"/>
    <property type="molecule type" value="Genomic_DNA"/>
</dbReference>
<accession>A0A942YM62</accession>
<evidence type="ECO:0000259" key="2">
    <source>
        <dbReference type="PROSITE" id="PS51352"/>
    </source>
</evidence>
<dbReference type="PANTHER" id="PTHR42852">
    <property type="entry name" value="THIOL:DISULFIDE INTERCHANGE PROTEIN DSBE"/>
    <property type="match status" value="1"/>
</dbReference>
<dbReference type="GO" id="GO:0016209">
    <property type="term" value="F:antioxidant activity"/>
    <property type="evidence" value="ECO:0007669"/>
    <property type="project" value="InterPro"/>
</dbReference>
<feature type="domain" description="Thioredoxin" evidence="2">
    <location>
        <begin position="57"/>
        <end position="201"/>
    </location>
</feature>
<keyword evidence="4" id="KW-1185">Reference proteome</keyword>
<evidence type="ECO:0000313" key="3">
    <source>
        <dbReference type="EMBL" id="MBS4200360.1"/>
    </source>
</evidence>
<dbReference type="InterPro" id="IPR017937">
    <property type="entry name" value="Thioredoxin_CS"/>
</dbReference>
<evidence type="ECO:0000256" key="1">
    <source>
        <dbReference type="ARBA" id="ARBA00023157"/>
    </source>
</evidence>
<dbReference type="PROSITE" id="PS51352">
    <property type="entry name" value="THIOREDOXIN_2"/>
    <property type="match status" value="1"/>
</dbReference>